<keyword evidence="1" id="KW-0472">Membrane</keyword>
<feature type="transmembrane region" description="Helical" evidence="1">
    <location>
        <begin position="65"/>
        <end position="87"/>
    </location>
</feature>
<dbReference type="Proteomes" id="UP000002532">
    <property type="component" value="Chromosome"/>
</dbReference>
<gene>
    <name evidence="2" type="primary">incE</name>
    <name evidence="2" type="ordered locus">CTA_0123</name>
</gene>
<dbReference type="Pfam" id="PF17627">
    <property type="entry name" value="IncE"/>
    <property type="match status" value="1"/>
</dbReference>
<name>A0A0H2X0C1_CHLTA</name>
<evidence type="ECO:0000313" key="3">
    <source>
        <dbReference type="Proteomes" id="UP000002532"/>
    </source>
</evidence>
<proteinExistence type="predicted"/>
<keyword evidence="1" id="KW-0812">Transmembrane</keyword>
<reference evidence="2 3" key="1">
    <citation type="journal article" date="2005" name="Infect. Immun.">
        <title>Comparative genomic analysis of Chlamydia trachomatis oculotropic and genitotropic strains.</title>
        <authorList>
            <person name="Carlson J.H."/>
            <person name="Porcella S.F."/>
            <person name="McClarty G."/>
            <person name="Caldwell H.D."/>
        </authorList>
    </citation>
    <scope>NUCLEOTIDE SEQUENCE [LARGE SCALE GENOMIC DNA]</scope>
    <source>
        <strain evidence="3">ATCC VR-571B / DSM 19440 / HAR-13</strain>
    </source>
</reference>
<dbReference type="InterPro" id="IPR035118">
    <property type="entry name" value="IncE"/>
</dbReference>
<dbReference type="RefSeq" id="WP_011324578.1">
    <property type="nucleotide sequence ID" value="NC_007429.1"/>
</dbReference>
<dbReference type="KEGG" id="cta:CTA_0123"/>
<accession>A0A0H2X0C1</accession>
<keyword evidence="3" id="KW-1185">Reference proteome</keyword>
<feature type="transmembrane region" description="Helical" evidence="1">
    <location>
        <begin position="36"/>
        <end position="59"/>
    </location>
</feature>
<sequence length="132" mass="13693">MECVKQLCRNHLRLDNLTDPVRSVLTKGTTAEKVQLVVSCLGVVCSIICLALGIAAAAVGVSCSGFAIGLGVIAILLGIVLFAISALDVLEDHGLVGCPFKLPCKSSPANEPTVQFFKGKNGSADKVILVTQ</sequence>
<protein>
    <submittedName>
        <fullName evidence="2">Inclusion membrane protein E</fullName>
    </submittedName>
</protein>
<evidence type="ECO:0000256" key="1">
    <source>
        <dbReference type="SAM" id="Phobius"/>
    </source>
</evidence>
<evidence type="ECO:0000313" key="2">
    <source>
        <dbReference type="EMBL" id="AAX50369.1"/>
    </source>
</evidence>
<keyword evidence="1" id="KW-1133">Transmembrane helix</keyword>
<dbReference type="AlphaFoldDB" id="A0A0H2X0C1"/>
<dbReference type="HOGENOM" id="CLU_1913351_0_0_0"/>
<dbReference type="EMBL" id="CP000051">
    <property type="protein sequence ID" value="AAX50369.1"/>
    <property type="molecule type" value="Genomic_DNA"/>
</dbReference>
<organism evidence="2 3">
    <name type="scientific">Chlamydia trachomatis serovar A (strain ATCC VR-571B / DSM 19440 / HAR-13)</name>
    <dbReference type="NCBI Taxonomy" id="315277"/>
    <lineage>
        <taxon>Bacteria</taxon>
        <taxon>Pseudomonadati</taxon>
        <taxon>Chlamydiota</taxon>
        <taxon>Chlamydiia</taxon>
        <taxon>Chlamydiales</taxon>
        <taxon>Chlamydiaceae</taxon>
        <taxon>Chlamydia/Chlamydophila group</taxon>
        <taxon>Chlamydia</taxon>
    </lineage>
</organism>